<dbReference type="OrthoDB" id="674656at2759"/>
<proteinExistence type="predicted"/>
<dbReference type="Gramene" id="OE9A106317T1">
    <property type="protein sequence ID" value="OE9A106317C1"/>
    <property type="gene ID" value="OE9A106317"/>
</dbReference>
<feature type="compositionally biased region" description="Pro residues" evidence="1">
    <location>
        <begin position="95"/>
        <end position="106"/>
    </location>
</feature>
<evidence type="ECO:0000313" key="5">
    <source>
        <dbReference type="Proteomes" id="UP000594638"/>
    </source>
</evidence>
<dbReference type="Pfam" id="PF04783">
    <property type="entry name" value="DUF630"/>
    <property type="match status" value="1"/>
</dbReference>
<evidence type="ECO:0000259" key="3">
    <source>
        <dbReference type="Pfam" id="PF04783"/>
    </source>
</evidence>
<dbReference type="PANTHER" id="PTHR21450:SF7">
    <property type="entry name" value="DNA LIGASE (DUF630 AND DUF632)"/>
    <property type="match status" value="1"/>
</dbReference>
<sequence>MGCAQSRIDNEESVSRCKERRNLMREAVSVRNAFASAQSGYAVSLKNIGAALSDYGTGEVPPPPPAIAVGPGDPAVTERPPPPPPLPPSVMESSLPPPPPLPTFSPLPPIQRSMTMPAALSHSEKMKGIVIDESDEEEEEEEKGGLNRRKKGVEEMGPETPIRTPNPPPPPDLKGVAWDYFFMGDNMPGQSLEEVEEEDDEKHYMEGQKGNENGNFDEVGNINMEFKTPEKNVGFPGVEEFKTPEETTVTEAKEKQFLHSNTAPPVMSGGGISGGNMVGNKNSVDLSKILGEIDDHFLKASQSAQEVSKMLEATRLHYHSNFADNRGHIDHAARVMQVITWNKSFRGIPNGDGTKDNLDADDYETHATVLDKLLAWEKKLYEEVKAGELMKLEYQRKVSALNKLKKRNASTEQLEKAKAAVSHLHTRYIVDWQSLDSTVSEVNDIRDKQLYPKLVALIHGMLSMWKSMCTHHDSQLNIVAELKPLEISGTPIETSKNHHEHTLQLWNVVQEWQSQFEKLVTNQRQYIQALNSWLKLNLIPIESNDYIVFLQEHEDVVGLTEDEPINFHQAMRSSNSQKWIDAMKDEIKSMKDNDVWDLVELPKGVKPIGCIQILRDRSRGILGLSQKSYIDKVLSRFGMKDSRPGDTSISKGDKFSLKQCPNNDLEREEMQKIPYVSV</sequence>
<feature type="region of interest" description="Disordered" evidence="1">
    <location>
        <begin position="53"/>
        <end position="106"/>
    </location>
</feature>
<feature type="domain" description="DUF630" evidence="3">
    <location>
        <begin position="1"/>
        <end position="59"/>
    </location>
</feature>
<dbReference type="Proteomes" id="UP000594638">
    <property type="component" value="Unassembled WGS sequence"/>
</dbReference>
<name>A0A8S0SU83_OLEEU</name>
<feature type="compositionally biased region" description="Acidic residues" evidence="1">
    <location>
        <begin position="132"/>
        <end position="142"/>
    </location>
</feature>
<feature type="compositionally biased region" description="Pro residues" evidence="1">
    <location>
        <begin position="79"/>
        <end position="88"/>
    </location>
</feature>
<dbReference type="PANTHER" id="PTHR21450">
    <property type="entry name" value="PROTEIN ALTERED PHOSPHATE STARVATION RESPONSE 1"/>
    <property type="match status" value="1"/>
</dbReference>
<organism evidence="4 5">
    <name type="scientific">Olea europaea subsp. europaea</name>
    <dbReference type="NCBI Taxonomy" id="158383"/>
    <lineage>
        <taxon>Eukaryota</taxon>
        <taxon>Viridiplantae</taxon>
        <taxon>Streptophyta</taxon>
        <taxon>Embryophyta</taxon>
        <taxon>Tracheophyta</taxon>
        <taxon>Spermatophyta</taxon>
        <taxon>Magnoliopsida</taxon>
        <taxon>eudicotyledons</taxon>
        <taxon>Gunneridae</taxon>
        <taxon>Pentapetalae</taxon>
        <taxon>asterids</taxon>
        <taxon>lamiids</taxon>
        <taxon>Lamiales</taxon>
        <taxon>Oleaceae</taxon>
        <taxon>Oleeae</taxon>
        <taxon>Olea</taxon>
    </lineage>
</organism>
<feature type="region of interest" description="Disordered" evidence="1">
    <location>
        <begin position="132"/>
        <end position="171"/>
    </location>
</feature>
<dbReference type="EMBL" id="CACTIH010005521">
    <property type="protein sequence ID" value="CAA2996273.1"/>
    <property type="molecule type" value="Genomic_DNA"/>
</dbReference>
<feature type="domain" description="DUF632" evidence="2">
    <location>
        <begin position="286"/>
        <end position="584"/>
    </location>
</feature>
<evidence type="ECO:0000256" key="1">
    <source>
        <dbReference type="SAM" id="MobiDB-lite"/>
    </source>
</evidence>
<keyword evidence="5" id="KW-1185">Reference proteome</keyword>
<evidence type="ECO:0000313" key="4">
    <source>
        <dbReference type="EMBL" id="CAA2996273.1"/>
    </source>
</evidence>
<feature type="non-terminal residue" evidence="4">
    <location>
        <position position="678"/>
    </location>
</feature>
<evidence type="ECO:0000259" key="2">
    <source>
        <dbReference type="Pfam" id="PF04782"/>
    </source>
</evidence>
<protein>
    <submittedName>
        <fullName evidence="4">Uncharacterized protein</fullName>
    </submittedName>
</protein>
<gene>
    <name evidence="4" type="ORF">OLEA9_A106317</name>
</gene>
<dbReference type="InterPro" id="IPR006868">
    <property type="entry name" value="DUF630"/>
</dbReference>
<dbReference type="InterPro" id="IPR006867">
    <property type="entry name" value="DUF632"/>
</dbReference>
<dbReference type="Pfam" id="PF04782">
    <property type="entry name" value="DUF632"/>
    <property type="match status" value="1"/>
</dbReference>
<comment type="caution">
    <text evidence="4">The sequence shown here is derived from an EMBL/GenBank/DDBJ whole genome shotgun (WGS) entry which is preliminary data.</text>
</comment>
<reference evidence="4 5" key="1">
    <citation type="submission" date="2019-12" db="EMBL/GenBank/DDBJ databases">
        <authorList>
            <person name="Alioto T."/>
            <person name="Alioto T."/>
            <person name="Gomez Garrido J."/>
        </authorList>
    </citation>
    <scope>NUCLEOTIDE SEQUENCE [LARGE SCALE GENOMIC DNA]</scope>
</reference>
<accession>A0A8S0SU83</accession>
<dbReference type="AlphaFoldDB" id="A0A8S0SU83"/>